<dbReference type="Gene3D" id="3.90.220.20">
    <property type="entry name" value="DNA methylase specificity domains"/>
    <property type="match status" value="2"/>
</dbReference>
<dbReference type="PANTHER" id="PTHR30408">
    <property type="entry name" value="TYPE-1 RESTRICTION ENZYME ECOKI SPECIFICITY PROTEIN"/>
    <property type="match status" value="1"/>
</dbReference>
<dbReference type="Proteomes" id="UP000029381">
    <property type="component" value="Unassembled WGS sequence"/>
</dbReference>
<dbReference type="AlphaFoldDB" id="A0A091C2C8"/>
<name>A0A091C2C8_9ENTE</name>
<dbReference type="GO" id="GO:0009307">
    <property type="term" value="P:DNA restriction-modification system"/>
    <property type="evidence" value="ECO:0007669"/>
    <property type="project" value="UniProtKB-KW"/>
</dbReference>
<dbReference type="SUPFAM" id="SSF116734">
    <property type="entry name" value="DNA methylase specificity domain"/>
    <property type="match status" value="2"/>
</dbReference>
<dbReference type="CDD" id="cd17274">
    <property type="entry name" value="RMtype1_S_Eco540ANI-TRD1-CR1_like"/>
    <property type="match status" value="1"/>
</dbReference>
<feature type="domain" description="Type I restriction modification DNA specificity" evidence="4">
    <location>
        <begin position="18"/>
        <end position="193"/>
    </location>
</feature>
<keyword evidence="5" id="KW-0378">Hydrolase</keyword>
<gene>
    <name evidence="5" type="ORF">TMU3MR103_1624</name>
</gene>
<dbReference type="CDD" id="cd17283">
    <property type="entry name" value="RMtype1_S_Hpy180ORF7835P_TRD2-CR2_like"/>
    <property type="match status" value="1"/>
</dbReference>
<feature type="domain" description="Type I restriction modification DNA specificity" evidence="4">
    <location>
        <begin position="221"/>
        <end position="381"/>
    </location>
</feature>
<protein>
    <submittedName>
        <fullName evidence="5">Type I restriction-modification system, specificity subunit S</fullName>
        <ecNumber evidence="5">3.1.21.3</ecNumber>
    </submittedName>
</protein>
<comment type="caution">
    <text evidence="5">The sequence shown here is derived from an EMBL/GenBank/DDBJ whole genome shotgun (WGS) entry which is preliminary data.</text>
</comment>
<evidence type="ECO:0000313" key="5">
    <source>
        <dbReference type="EMBL" id="KFN90217.1"/>
    </source>
</evidence>
<proteinExistence type="inferred from homology"/>
<dbReference type="GO" id="GO:0003677">
    <property type="term" value="F:DNA binding"/>
    <property type="evidence" value="ECO:0007669"/>
    <property type="project" value="UniProtKB-KW"/>
</dbReference>
<dbReference type="PATRIC" id="fig|1302648.3.peg.1586"/>
<dbReference type="Gene3D" id="1.10.287.1120">
    <property type="entry name" value="Bipartite methylase S protein"/>
    <property type="match status" value="1"/>
</dbReference>
<evidence type="ECO:0000259" key="4">
    <source>
        <dbReference type="Pfam" id="PF01420"/>
    </source>
</evidence>
<reference evidence="5 6" key="1">
    <citation type="submission" date="2014-08" db="EMBL/GenBank/DDBJ databases">
        <title>Genome sequence of Tetragenococcus muriaticus.</title>
        <authorList>
            <person name="Chuea-nongthon C."/>
            <person name="Rodtong S."/>
            <person name="Yongsawatdigul J."/>
            <person name="Steele J.L."/>
            <person name="Liu X.-y."/>
            <person name="Speers J."/>
            <person name="Glasner J.D."/>
            <person name="Neeno-Eckwall E.C."/>
        </authorList>
    </citation>
    <scope>NUCLEOTIDE SEQUENCE [LARGE SCALE GENOMIC DNA]</scope>
    <source>
        <strain evidence="5 6">3MR10-3</strain>
    </source>
</reference>
<dbReference type="GO" id="GO:0009035">
    <property type="term" value="F:type I site-specific deoxyribonuclease activity"/>
    <property type="evidence" value="ECO:0007669"/>
    <property type="project" value="UniProtKB-EC"/>
</dbReference>
<evidence type="ECO:0000313" key="6">
    <source>
        <dbReference type="Proteomes" id="UP000029381"/>
    </source>
</evidence>
<comment type="similarity">
    <text evidence="1">Belongs to the type-I restriction system S methylase family.</text>
</comment>
<sequence length="393" mass="46036">MSKEEKRVPEVRFEGFHDDWKQRKLGELAKIVRGASPRPIKNPEWFDNKSDIGWLRISDVTEQNGKIYKLEQRLSKKGQKKTRVLTSSHLLLSIAATVGKPLINYVQTGVHDGFLIFLDPLFDKEYMFQWLEMFRPKWKRYGQPGIQVNLNSEIVRNQKITIPNLEEQTKIGEFFKQIDGTIALHQEKITKLQALKKAALQSLFPEKGEIEPKVRFANFSSPWKQRKLYDLLNYEQPTKYIVKSTNYNNNFDMPVLTAGQIFILGYTDEKTGIKEANEKKPVIIFDDFTTATHFVDFPFKVKSSAMKLLSLKTNKEDLYFVYNILKNVNYIPQSHKRHWISIFSEFKVLVPDYQEQEKIGLFLKQIDSVITFQQTKLEKLQALKKAFLQKIFI</sequence>
<evidence type="ECO:0000256" key="3">
    <source>
        <dbReference type="ARBA" id="ARBA00023125"/>
    </source>
</evidence>
<dbReference type="REBASE" id="195043">
    <property type="entry name" value="S.Tmu103ORF1625P"/>
</dbReference>
<accession>A0A091C2C8</accession>
<dbReference type="PANTHER" id="PTHR30408:SF12">
    <property type="entry name" value="TYPE I RESTRICTION ENZYME MJAVIII SPECIFICITY SUBUNIT"/>
    <property type="match status" value="1"/>
</dbReference>
<dbReference type="InterPro" id="IPR052021">
    <property type="entry name" value="Type-I_RS_S_subunit"/>
</dbReference>
<keyword evidence="3" id="KW-0238">DNA-binding</keyword>
<dbReference type="RefSeq" id="WP_038023753.1">
    <property type="nucleotide sequence ID" value="NZ_JPVT01000172.1"/>
</dbReference>
<evidence type="ECO:0000256" key="1">
    <source>
        <dbReference type="ARBA" id="ARBA00010923"/>
    </source>
</evidence>
<keyword evidence="2" id="KW-0680">Restriction system</keyword>
<dbReference type="Pfam" id="PF01420">
    <property type="entry name" value="Methylase_S"/>
    <property type="match status" value="2"/>
</dbReference>
<dbReference type="InterPro" id="IPR000055">
    <property type="entry name" value="Restrct_endonuc_typeI_TRD"/>
</dbReference>
<organism evidence="5 6">
    <name type="scientific">Tetragenococcus muriaticus 3MR10-3</name>
    <dbReference type="NCBI Taxonomy" id="1302648"/>
    <lineage>
        <taxon>Bacteria</taxon>
        <taxon>Bacillati</taxon>
        <taxon>Bacillota</taxon>
        <taxon>Bacilli</taxon>
        <taxon>Lactobacillales</taxon>
        <taxon>Enterococcaceae</taxon>
        <taxon>Tetragenococcus</taxon>
    </lineage>
</organism>
<dbReference type="InterPro" id="IPR044946">
    <property type="entry name" value="Restrct_endonuc_typeI_TRD_sf"/>
</dbReference>
<dbReference type="EMBL" id="JPVT01000172">
    <property type="protein sequence ID" value="KFN90217.1"/>
    <property type="molecule type" value="Genomic_DNA"/>
</dbReference>
<dbReference type="EC" id="3.1.21.3" evidence="5"/>
<keyword evidence="6" id="KW-1185">Reference proteome</keyword>
<evidence type="ECO:0000256" key="2">
    <source>
        <dbReference type="ARBA" id="ARBA00022747"/>
    </source>
</evidence>